<evidence type="ECO:0000256" key="7">
    <source>
        <dbReference type="SAM" id="SignalP"/>
    </source>
</evidence>
<feature type="domain" description="VWFD" evidence="9">
    <location>
        <begin position="2169"/>
        <end position="2355"/>
    </location>
</feature>
<evidence type="ECO:0000256" key="5">
    <source>
        <dbReference type="PROSITE-ProRule" id="PRU00557"/>
    </source>
</evidence>
<keyword evidence="3" id="KW-1015">Disulfide bond</keyword>
<keyword evidence="1 7" id="KW-0732">Signal</keyword>
<dbReference type="Pfam" id="PF01347">
    <property type="entry name" value="Vitellogenin_N"/>
    <property type="match status" value="1"/>
</dbReference>
<feature type="compositionally biased region" description="Polar residues" evidence="6">
    <location>
        <begin position="332"/>
        <end position="344"/>
    </location>
</feature>
<dbReference type="Pfam" id="PF09172">
    <property type="entry name" value="Vit_open_b-sht"/>
    <property type="match status" value="1"/>
</dbReference>
<keyword evidence="2" id="KW-0758">Storage protein</keyword>
<evidence type="ECO:0000256" key="1">
    <source>
        <dbReference type="ARBA" id="ARBA00022729"/>
    </source>
</evidence>
<keyword evidence="4" id="KW-0325">Glycoprotein</keyword>
<dbReference type="PANTHER" id="PTHR23345">
    <property type="entry name" value="VITELLOGENIN-RELATED"/>
    <property type="match status" value="1"/>
</dbReference>
<comment type="caution">
    <text evidence="5">Lacks conserved residue(s) required for the propagation of feature annotation.</text>
</comment>
<dbReference type="EMBL" id="CAXITT010000399">
    <property type="protein sequence ID" value="CAL1540777.1"/>
    <property type="molecule type" value="Genomic_DNA"/>
</dbReference>
<evidence type="ECO:0000256" key="6">
    <source>
        <dbReference type="SAM" id="MobiDB-lite"/>
    </source>
</evidence>
<feature type="domain" description="Vitellogenin" evidence="8">
    <location>
        <begin position="24"/>
        <end position="749"/>
    </location>
</feature>
<protein>
    <recommendedName>
        <fullName evidence="12">Vitellogenin</fullName>
    </recommendedName>
</protein>
<feature type="region of interest" description="Disordered" evidence="6">
    <location>
        <begin position="2359"/>
        <end position="2414"/>
    </location>
</feature>
<dbReference type="Gene3D" id="1.25.10.20">
    <property type="entry name" value="Vitellinogen, superhelical"/>
    <property type="match status" value="1"/>
</dbReference>
<dbReference type="Gene3D" id="2.20.80.10">
    <property type="entry name" value="Lipovitellin-phosvitin complex, chain A, domain 4"/>
    <property type="match status" value="1"/>
</dbReference>
<dbReference type="GO" id="GO:0005319">
    <property type="term" value="F:lipid transporter activity"/>
    <property type="evidence" value="ECO:0007669"/>
    <property type="project" value="InterPro"/>
</dbReference>
<dbReference type="InterPro" id="IPR001747">
    <property type="entry name" value="Vitellogenin_N"/>
</dbReference>
<feature type="region of interest" description="Disordered" evidence="6">
    <location>
        <begin position="325"/>
        <end position="344"/>
    </location>
</feature>
<dbReference type="Proteomes" id="UP001497497">
    <property type="component" value="Unassembled WGS sequence"/>
</dbReference>
<dbReference type="InterPro" id="IPR001846">
    <property type="entry name" value="VWF_type-D"/>
</dbReference>
<dbReference type="InterPro" id="IPR015819">
    <property type="entry name" value="Lipid_transp_b-sht_shell"/>
</dbReference>
<dbReference type="SUPFAM" id="SSF56968">
    <property type="entry name" value="Lipovitellin-phosvitin complex, beta-sheet shell regions"/>
    <property type="match status" value="2"/>
</dbReference>
<dbReference type="SUPFAM" id="SSF48431">
    <property type="entry name" value="Lipovitellin-phosvitin complex, superhelical domain"/>
    <property type="match status" value="1"/>
</dbReference>
<keyword evidence="11" id="KW-1185">Reference proteome</keyword>
<dbReference type="PANTHER" id="PTHR23345:SF15">
    <property type="entry name" value="VITELLOGENIN 1-RELATED"/>
    <property type="match status" value="1"/>
</dbReference>
<dbReference type="SMART" id="SM00216">
    <property type="entry name" value="VWD"/>
    <property type="match status" value="1"/>
</dbReference>
<evidence type="ECO:0000259" key="9">
    <source>
        <dbReference type="PROSITE" id="PS51233"/>
    </source>
</evidence>
<dbReference type="InterPro" id="IPR015816">
    <property type="entry name" value="Vitellinogen_b-sht_N"/>
</dbReference>
<dbReference type="InterPro" id="IPR015255">
    <property type="entry name" value="Vitellinogen_open_b-sht"/>
</dbReference>
<feature type="compositionally biased region" description="Polar residues" evidence="6">
    <location>
        <begin position="1457"/>
        <end position="1477"/>
    </location>
</feature>
<evidence type="ECO:0000313" key="11">
    <source>
        <dbReference type="Proteomes" id="UP001497497"/>
    </source>
</evidence>
<dbReference type="Pfam" id="PF00094">
    <property type="entry name" value="VWD"/>
    <property type="match status" value="1"/>
</dbReference>
<evidence type="ECO:0000256" key="4">
    <source>
        <dbReference type="ARBA" id="ARBA00023180"/>
    </source>
</evidence>
<accession>A0AAV2I2B9</accession>
<proteinExistence type="predicted"/>
<evidence type="ECO:0000256" key="2">
    <source>
        <dbReference type="ARBA" id="ARBA00022761"/>
    </source>
</evidence>
<dbReference type="PROSITE" id="PS51233">
    <property type="entry name" value="VWFD"/>
    <property type="match status" value="1"/>
</dbReference>
<evidence type="ECO:0000256" key="3">
    <source>
        <dbReference type="ARBA" id="ARBA00023157"/>
    </source>
</evidence>
<feature type="chain" id="PRO_5043651605" description="Vitellogenin" evidence="7">
    <location>
        <begin position="16"/>
        <end position="2414"/>
    </location>
</feature>
<name>A0AAV2I2B9_LYMST</name>
<dbReference type="InterPro" id="IPR011030">
    <property type="entry name" value="Lipovitellin_superhlx_dom"/>
</dbReference>
<dbReference type="SMART" id="SM01169">
    <property type="entry name" value="DUF1943"/>
    <property type="match status" value="1"/>
</dbReference>
<dbReference type="PROSITE" id="PS51211">
    <property type="entry name" value="VITELLOGENIN"/>
    <property type="match status" value="1"/>
</dbReference>
<dbReference type="SMART" id="SM00638">
    <property type="entry name" value="LPD_N"/>
    <property type="match status" value="1"/>
</dbReference>
<sequence length="2414" mass="273616">MLPLVVCALIGITTAANVINEQAFRSGKEYVYSYESQILTGIPKHGSIHSGYRMSAQVRVQFSSTIDVRVQFDHINLYNVRQPITQMEAHENLIPEEFLKEIVGPESKTIIKNLMIPFGFCYKAGQVYKIALSTNETEWSANAKRGFMSLFEMNLNKRMLLAETVQESSSESQLPINSYKVLEHSAAGSCATWYTTEKVRGKEPRLYTTKVRDYTQCLDRTEYFKTMYEGFFPIGHTKDNPLTTGAILKHSIKGSAAKFMILSAVAESKIAFSPYWNKGAITTTVNQTLDLKEAKFINKSTEIPEVKPGKGGSLYMTIASKAVDSQDPFKPSTGQSKQESNPENVYSVDRILSHLRQGAENTIEVTSRESLVYLGVVTEMLSTSPKSVIKNLWEQLTISEVKPLSEVDKLARKILFDVLPHVGTEVAANHVLEVCTENFITNDCATAFNILTLKATPTQALIKKLITFIANGKQQMPAMVRQAAYLTLGSFGYKLSSAKSSQLKEIAKINQILQILQRDSSESAQKLVKDTKQQLENRRKSIIDSHVKLGQMIVETIEELIEKGTTPEKVLGLKALGNSGLPQAMPALKKIIANSDAPLFLRILGVLGHRRMYFDSNVRKNALKTMLNIYHDTTETNELRNFAFIVLMQLHPELPVIENIAKSLHNEKDAHVSSLVLSYLGSHANTTFYPFTSFVKNCSDALKFAPTSHFQNGHSFTKMVTKIYDGYKIGKVLSLTSIGSMSRFVGKAVTFDTYTFGMYSNFMEVGINSMNINQFFNKLFGPTGLFTLNKSFFDVLKRSARDTNPQEMIQEIFRKLQIKPRSTGVPASHVYIKVMGHELRYYDVTEYIRAITDEGKTPLIFDPTELSAGLPLDIEAMMYLMNTKLTLPTEAGFPVSLKFKVSKVLNVKGSLTFKVSPHMLEVDRMGSPPVKIQVQLDVKPKAVMEMYGSMGLDAHFIKRTISVRGLLEYDMPIQKEFSYDLIKNKFKLVGHLPEFDKPLMKMMFQPYAESVTLSSSNKSPMLQVDLLPLSSHSVIPVNQFYELKCLGYKIGFRGQIPAHFSWQHPLHLMGGKTHISFLKLRSRDTPQVVTFHGQIVYPMEKSILSSSELHMDGSEMKFETPISSLQDILPYNDPVDLANTTINMDQLVGKFEQLTGRDLPYHNKSEARGLILTLDASTEKTTRKSQIEILWGNFNGGQISSAFFRLWKSPVEVDSTDEWQAVAEMGVTYPFKLHKPEDILSKTWQQQVMKELEYHVSTSTHKASNYILESKLRSELKQLKYPAMIRTPTFRVLNNLIPEQLFKVLNLPGSSTSTQNWKKYWSKILPLQEKVLNEKHHIVNPSFINRDANILCYLEEITKVQKMLISDLDVILKMAVVPHGELPVAQWIVFNHATVVNFLDEIIRRYTATGTITKVKVIQDNLKIIRQNMDKIVKKMKQVIVSVTTVTEELDGHGTPITDTQPTSQGDLTDLLTNPNQAPGEYQANIPEIQGQLKPGNSPNSVNEPQDSPSCSDLDDLGQSLNQLKSLQMEVIDQIQASLTQPKDLNPELIQRLICYTQENLTFFDVIWKSCPVYDNIIIEKMLLVTVQNEFIIHLLTVYKKYDYKTPKMLSVDKQIQETLETFYVKVESIFLGQRVSSLYKQKMLQEVVTPNLNEKELQIYEDLKIIYRIMAVDRRDFETNFAYNKTSRQDHLQSGREINKLFENFESSINKVLGLQKAVAELENLPKLYLVSDLLGIIRLLKTNVEFGRQSLMPLSFPIRNTWIKILEKQATSVQRLTSSMSQIFEKFVLDDIESQKTARPPHVSTVPDESLILEVQDIITHQSVLLTELRNFLQDDELSSAVLQTVIQRVWTGAQILQETLLQSQAQVLTALEQKQDYDRFTVSSLFSQAIKQQRNIYDMVQFACTVRKDNLNGVTDIMQKVSSLIKALSLLDSSLNKTMSDLQKHKREASRPISQPEGSSDIKYQSELQPMQAWSDLPPSITASLNISWGDSGALVRNFRIQMIATRSMEQLFYLYKQMDSMVRSTGIENAINSILSDEMWDADHVMTLMNSYNHLHFAALFDKTALPPWIVKAGHSLHDYIRYYLWNSYSRHQALPTLGSDRTEVIMDLSDLNKKWDMFLMTNKETDKFLDIPLPKSVMAFKPNHNYKSVYSQMLSCLSTDFLPGQCIVYKEKVRTFDKVTYQIPASLALCPTVLAMDCSEEKSFVITIIKSNSSHLGHFIAIYNEDKLLEISPGYLDIEVKHNGQMLELKEGIPVTYGKLLQYQLYKTFMRVTRKSLRVSVELPLTGVSVVVEGSYIKIMVHPLFKKRLCGLCGNFDSQISWEYEGPENELHATPKSFTHSYILPNPNCPAPNDVSYKADLQHSGVNKPSKGNDKAQNGSKATKRKDVAGPGNSYNGRDKEITMNDPLN</sequence>
<dbReference type="InterPro" id="IPR050733">
    <property type="entry name" value="Vitellogenin/Apolipophorin"/>
</dbReference>
<comment type="caution">
    <text evidence="10">The sequence shown here is derived from an EMBL/GenBank/DDBJ whole genome shotgun (WGS) entry which is preliminary data.</text>
</comment>
<feature type="signal peptide" evidence="7">
    <location>
        <begin position="1"/>
        <end position="15"/>
    </location>
</feature>
<evidence type="ECO:0000259" key="8">
    <source>
        <dbReference type="PROSITE" id="PS51211"/>
    </source>
</evidence>
<feature type="compositionally biased region" description="Polar residues" evidence="6">
    <location>
        <begin position="1495"/>
        <end position="1511"/>
    </location>
</feature>
<dbReference type="GO" id="GO:0045735">
    <property type="term" value="F:nutrient reservoir activity"/>
    <property type="evidence" value="ECO:0007669"/>
    <property type="project" value="UniProtKB-KW"/>
</dbReference>
<feature type="region of interest" description="Disordered" evidence="6">
    <location>
        <begin position="1451"/>
        <end position="1515"/>
    </location>
</feature>
<reference evidence="10 11" key="1">
    <citation type="submission" date="2024-04" db="EMBL/GenBank/DDBJ databases">
        <authorList>
            <consortium name="Genoscope - CEA"/>
            <person name="William W."/>
        </authorList>
    </citation>
    <scope>NUCLEOTIDE SEQUENCE [LARGE SCALE GENOMIC DNA]</scope>
</reference>
<dbReference type="Gene3D" id="2.30.230.10">
    <property type="entry name" value="Lipovitellin, beta-sheet shell regions, chain A"/>
    <property type="match status" value="1"/>
</dbReference>
<gene>
    <name evidence="10" type="ORF">GSLYS_00014426001</name>
</gene>
<evidence type="ECO:0008006" key="12">
    <source>
        <dbReference type="Google" id="ProtNLM"/>
    </source>
</evidence>
<evidence type="ECO:0000313" key="10">
    <source>
        <dbReference type="EMBL" id="CAL1540777.1"/>
    </source>
</evidence>
<feature type="region of interest" description="Disordered" evidence="6">
    <location>
        <begin position="1944"/>
        <end position="1963"/>
    </location>
</feature>
<organism evidence="10 11">
    <name type="scientific">Lymnaea stagnalis</name>
    <name type="common">Great pond snail</name>
    <name type="synonym">Helix stagnalis</name>
    <dbReference type="NCBI Taxonomy" id="6523"/>
    <lineage>
        <taxon>Eukaryota</taxon>
        <taxon>Metazoa</taxon>
        <taxon>Spiralia</taxon>
        <taxon>Lophotrochozoa</taxon>
        <taxon>Mollusca</taxon>
        <taxon>Gastropoda</taxon>
        <taxon>Heterobranchia</taxon>
        <taxon>Euthyneura</taxon>
        <taxon>Panpulmonata</taxon>
        <taxon>Hygrophila</taxon>
        <taxon>Lymnaeoidea</taxon>
        <taxon>Lymnaeidae</taxon>
        <taxon>Lymnaea</taxon>
    </lineage>
</organism>